<evidence type="ECO:0000256" key="7">
    <source>
        <dbReference type="SAM" id="MobiDB-lite"/>
    </source>
</evidence>
<feature type="region of interest" description="Disordered" evidence="7">
    <location>
        <begin position="178"/>
        <end position="230"/>
    </location>
</feature>
<proteinExistence type="predicted"/>
<dbReference type="PANTHER" id="PTHR35794">
    <property type="entry name" value="CELL DIVISION PROTEIN DIVIVA"/>
    <property type="match status" value="1"/>
</dbReference>
<dbReference type="Proteomes" id="UP001377804">
    <property type="component" value="Unassembled WGS sequence"/>
</dbReference>
<sequence>MKLTPKDVHEKDFQRKMWGYDPDQVDEFLDQVIVDYSEMIQEIDQLKQERQIMHQQLDEYDHKKNSLNDSIISAQEVARQIKNQAQTDSNNLVSEAEKYVESLKEETSQRIQREEAQAQSRIKSLSDDYELLKQRILETRQEYSQLLQTQLEEFQSDDWQYFLDRYFGRQRIYPANGEEPISVNSLDTADSEEVQSEHTNQPSEESAPTQESSNDDGPVIVFPDDYKKHN</sequence>
<evidence type="ECO:0000256" key="3">
    <source>
        <dbReference type="ARBA" id="ARBA00022618"/>
    </source>
</evidence>
<feature type="coiled-coil region" evidence="6">
    <location>
        <begin position="29"/>
        <end position="63"/>
    </location>
</feature>
<comment type="caution">
    <text evidence="8">The sequence shown here is derived from an EMBL/GenBank/DDBJ whole genome shotgun (WGS) entry which is preliminary data.</text>
</comment>
<dbReference type="RefSeq" id="WP_339969402.1">
    <property type="nucleotide sequence ID" value="NZ_JAWMWG010000001.1"/>
</dbReference>
<dbReference type="NCBIfam" id="TIGR03544">
    <property type="entry name" value="DivI1A_domain"/>
    <property type="match status" value="1"/>
</dbReference>
<dbReference type="InterPro" id="IPR007793">
    <property type="entry name" value="DivIVA_fam"/>
</dbReference>
<evidence type="ECO:0000256" key="5">
    <source>
        <dbReference type="ARBA" id="ARBA00023306"/>
    </source>
</evidence>
<evidence type="ECO:0000256" key="1">
    <source>
        <dbReference type="ARBA" id="ARBA00004496"/>
    </source>
</evidence>
<evidence type="ECO:0000313" key="9">
    <source>
        <dbReference type="Proteomes" id="UP001377804"/>
    </source>
</evidence>
<organism evidence="8 9">
    <name type="scientific">Holzapfeliella saturejae</name>
    <dbReference type="NCBI Taxonomy" id="3082953"/>
    <lineage>
        <taxon>Bacteria</taxon>
        <taxon>Bacillati</taxon>
        <taxon>Bacillota</taxon>
        <taxon>Bacilli</taxon>
        <taxon>Lactobacillales</taxon>
        <taxon>Lactobacillaceae</taxon>
        <taxon>Holzapfeliella</taxon>
    </lineage>
</organism>
<protein>
    <submittedName>
        <fullName evidence="8">DivIVA domain-containing protein</fullName>
    </submittedName>
</protein>
<keyword evidence="9" id="KW-1185">Reference proteome</keyword>
<keyword evidence="2" id="KW-0963">Cytoplasm</keyword>
<feature type="coiled-coil region" evidence="6">
    <location>
        <begin position="108"/>
        <end position="149"/>
    </location>
</feature>
<evidence type="ECO:0000256" key="6">
    <source>
        <dbReference type="SAM" id="Coils"/>
    </source>
</evidence>
<dbReference type="Gene3D" id="6.10.250.660">
    <property type="match status" value="1"/>
</dbReference>
<comment type="subcellular location">
    <subcellularLocation>
        <location evidence="1">Cytoplasm</location>
    </subcellularLocation>
</comment>
<keyword evidence="3" id="KW-0132">Cell division</keyword>
<keyword evidence="5" id="KW-0131">Cell cycle</keyword>
<name>A0ABU8SH31_9LACO</name>
<feature type="compositionally biased region" description="Polar residues" evidence="7">
    <location>
        <begin position="197"/>
        <end position="212"/>
    </location>
</feature>
<dbReference type="EMBL" id="JAWMWG010000001">
    <property type="protein sequence ID" value="MEJ6348330.1"/>
    <property type="molecule type" value="Genomic_DNA"/>
</dbReference>
<gene>
    <name evidence="8" type="ORF">R4Y45_03700</name>
</gene>
<keyword evidence="4 6" id="KW-0175">Coiled coil</keyword>
<reference evidence="8 9" key="1">
    <citation type="submission" date="2023-10" db="EMBL/GenBank/DDBJ databases">
        <title>Holzapfeliella saturejae sp. nov. isolated from Satureja montana flowers.</title>
        <authorList>
            <person name="Alcantara C."/>
            <person name="Zuniga M."/>
            <person name="Landete J.M."/>
            <person name="Monedero V."/>
        </authorList>
    </citation>
    <scope>NUCLEOTIDE SEQUENCE [LARGE SCALE GENOMIC DNA]</scope>
    <source>
        <strain evidence="8 9">He02</strain>
    </source>
</reference>
<dbReference type="Pfam" id="PF05103">
    <property type="entry name" value="DivIVA"/>
    <property type="match status" value="1"/>
</dbReference>
<dbReference type="InterPro" id="IPR019933">
    <property type="entry name" value="DivIVA_domain"/>
</dbReference>
<evidence type="ECO:0000313" key="8">
    <source>
        <dbReference type="EMBL" id="MEJ6348330.1"/>
    </source>
</evidence>
<dbReference type="PANTHER" id="PTHR35794:SF1">
    <property type="entry name" value="CELL CYCLE PROTEIN GPSB"/>
    <property type="match status" value="1"/>
</dbReference>
<evidence type="ECO:0000256" key="2">
    <source>
        <dbReference type="ARBA" id="ARBA00022490"/>
    </source>
</evidence>
<evidence type="ECO:0000256" key="4">
    <source>
        <dbReference type="ARBA" id="ARBA00023054"/>
    </source>
</evidence>
<accession>A0ABU8SH31</accession>